<evidence type="ECO:0000256" key="3">
    <source>
        <dbReference type="ARBA" id="ARBA00022448"/>
    </source>
</evidence>
<keyword evidence="3" id="KW-0813">Transport</keyword>
<evidence type="ECO:0000256" key="7">
    <source>
        <dbReference type="ARBA" id="ARBA00022989"/>
    </source>
</evidence>
<evidence type="ECO:0000313" key="14">
    <source>
        <dbReference type="Proteomes" id="UP000473826"/>
    </source>
</evidence>
<evidence type="ECO:0000256" key="4">
    <source>
        <dbReference type="ARBA" id="ARBA00022692"/>
    </source>
</evidence>
<feature type="transmembrane region" description="Helical" evidence="11">
    <location>
        <begin position="780"/>
        <end position="797"/>
    </location>
</feature>
<evidence type="ECO:0000259" key="12">
    <source>
        <dbReference type="PROSITE" id="PS50893"/>
    </source>
</evidence>
<dbReference type="GO" id="GO:0005524">
    <property type="term" value="F:ATP binding"/>
    <property type="evidence" value="ECO:0007669"/>
    <property type="project" value="UniProtKB-KW"/>
</dbReference>
<dbReference type="Pfam" id="PF06422">
    <property type="entry name" value="PDR_CDR"/>
    <property type="match status" value="1"/>
</dbReference>
<dbReference type="CDD" id="cd03232">
    <property type="entry name" value="ABCG_PDR_domain2"/>
    <property type="match status" value="1"/>
</dbReference>
<dbReference type="SMART" id="SM00382">
    <property type="entry name" value="AAA"/>
    <property type="match status" value="2"/>
</dbReference>
<evidence type="ECO:0000256" key="1">
    <source>
        <dbReference type="ARBA" id="ARBA00004141"/>
    </source>
</evidence>
<dbReference type="Proteomes" id="UP000473826">
    <property type="component" value="Unassembled WGS sequence"/>
</dbReference>
<feature type="transmembrane region" description="Helical" evidence="11">
    <location>
        <begin position="1231"/>
        <end position="1250"/>
    </location>
</feature>
<reference evidence="13 14" key="1">
    <citation type="journal article" date="2019" name="PLoS Genet.">
        <title>Convergent evolution of linked mating-type loci in basidiomycete fungi.</title>
        <authorList>
            <person name="Sun S."/>
            <person name="Coelho M.A."/>
            <person name="Heitman J."/>
            <person name="Nowrousian M."/>
        </authorList>
    </citation>
    <scope>NUCLEOTIDE SEQUENCE [LARGE SCALE GENOMIC DNA]</scope>
    <source>
        <strain evidence="13 14">CBS 4282</strain>
    </source>
</reference>
<dbReference type="GO" id="GO:0140359">
    <property type="term" value="F:ABC-type transporter activity"/>
    <property type="evidence" value="ECO:0007669"/>
    <property type="project" value="InterPro"/>
</dbReference>
<dbReference type="InterPro" id="IPR017871">
    <property type="entry name" value="ABC_transporter-like_CS"/>
</dbReference>
<evidence type="ECO:0000256" key="11">
    <source>
        <dbReference type="SAM" id="Phobius"/>
    </source>
</evidence>
<proteinExistence type="inferred from homology"/>
<dbReference type="InterPro" id="IPR029481">
    <property type="entry name" value="ABC_trans_N"/>
</dbReference>
<evidence type="ECO:0000256" key="10">
    <source>
        <dbReference type="SAM" id="MobiDB-lite"/>
    </source>
</evidence>
<comment type="caution">
    <text evidence="13">The sequence shown here is derived from an EMBL/GenBank/DDBJ whole genome shotgun (WGS) entry which is preliminary data.</text>
</comment>
<dbReference type="Pfam" id="PF14510">
    <property type="entry name" value="ABC_trans_N"/>
    <property type="match status" value="1"/>
</dbReference>
<accession>A0A7D8Z4G1</accession>
<dbReference type="InterPro" id="IPR003593">
    <property type="entry name" value="AAA+_ATPase"/>
</dbReference>
<feature type="domain" description="ABC transporter" evidence="12">
    <location>
        <begin position="859"/>
        <end position="1101"/>
    </location>
</feature>
<dbReference type="InterPro" id="IPR034003">
    <property type="entry name" value="ABCG_PDR_2"/>
</dbReference>
<dbReference type="PANTHER" id="PTHR19241">
    <property type="entry name" value="ATP-BINDING CASSETTE TRANSPORTER"/>
    <property type="match status" value="1"/>
</dbReference>
<evidence type="ECO:0000256" key="9">
    <source>
        <dbReference type="ARBA" id="ARBA00051750"/>
    </source>
</evidence>
<dbReference type="Pfam" id="PF01061">
    <property type="entry name" value="ABC2_membrane"/>
    <property type="match status" value="2"/>
</dbReference>
<evidence type="ECO:0000256" key="5">
    <source>
        <dbReference type="ARBA" id="ARBA00022741"/>
    </source>
</evidence>
<feature type="transmembrane region" description="Helical" evidence="11">
    <location>
        <begin position="1471"/>
        <end position="1492"/>
    </location>
</feature>
<dbReference type="OrthoDB" id="245989at2759"/>
<dbReference type="InterPro" id="IPR034001">
    <property type="entry name" value="ABCG_PDR_1"/>
</dbReference>
<feature type="domain" description="ABC transporter" evidence="12">
    <location>
        <begin position="169"/>
        <end position="419"/>
    </location>
</feature>
<feature type="transmembrane region" description="Helical" evidence="11">
    <location>
        <begin position="641"/>
        <end position="660"/>
    </location>
</feature>
<dbReference type="InterPro" id="IPR013525">
    <property type="entry name" value="ABC2_TM"/>
</dbReference>
<feature type="transmembrane region" description="Helical" evidence="11">
    <location>
        <begin position="532"/>
        <end position="552"/>
    </location>
</feature>
<comment type="similarity">
    <text evidence="2">Belongs to the ABC transporter superfamily. ABCG family. PDR (TC 3.A.1.205) subfamily.</text>
</comment>
<dbReference type="CDD" id="cd03233">
    <property type="entry name" value="ABCG_PDR_domain1"/>
    <property type="match status" value="1"/>
</dbReference>
<dbReference type="InterPro" id="IPR027417">
    <property type="entry name" value="P-loop_NTPase"/>
</dbReference>
<feature type="transmembrane region" description="Helical" evidence="11">
    <location>
        <begin position="672"/>
        <end position="693"/>
    </location>
</feature>
<feature type="compositionally biased region" description="Polar residues" evidence="10">
    <location>
        <begin position="1540"/>
        <end position="1559"/>
    </location>
</feature>
<keyword evidence="7 11" id="KW-1133">Transmembrane helix</keyword>
<evidence type="ECO:0000313" key="13">
    <source>
        <dbReference type="EMBL" id="TXT15780.1"/>
    </source>
</evidence>
<keyword evidence="6" id="KW-0067">ATP-binding</keyword>
<evidence type="ECO:0000256" key="2">
    <source>
        <dbReference type="ARBA" id="ARBA00006012"/>
    </source>
</evidence>
<dbReference type="GO" id="GO:0016887">
    <property type="term" value="F:ATP hydrolysis activity"/>
    <property type="evidence" value="ECO:0007669"/>
    <property type="project" value="InterPro"/>
</dbReference>
<dbReference type="SUPFAM" id="SSF52540">
    <property type="entry name" value="P-loop containing nucleoside triphosphate hydrolases"/>
    <property type="match status" value="2"/>
</dbReference>
<feature type="transmembrane region" description="Helical" evidence="11">
    <location>
        <begin position="1355"/>
        <end position="1377"/>
    </location>
</feature>
<feature type="transmembrane region" description="Helical" evidence="11">
    <location>
        <begin position="1321"/>
        <end position="1343"/>
    </location>
</feature>
<dbReference type="Pfam" id="PF00005">
    <property type="entry name" value="ABC_tran"/>
    <property type="match status" value="2"/>
</dbReference>
<feature type="region of interest" description="Disordered" evidence="10">
    <location>
        <begin position="1502"/>
        <end position="1575"/>
    </location>
</feature>
<feature type="transmembrane region" description="Helical" evidence="11">
    <location>
        <begin position="1199"/>
        <end position="1219"/>
    </location>
</feature>
<feature type="region of interest" description="Disordered" evidence="10">
    <location>
        <begin position="1606"/>
        <end position="1626"/>
    </location>
</feature>
<dbReference type="InterPro" id="IPR010929">
    <property type="entry name" value="PDR_CDR_ABC"/>
</dbReference>
<keyword evidence="4 11" id="KW-0812">Transmembrane</keyword>
<dbReference type="Pfam" id="PF19055">
    <property type="entry name" value="ABC2_membrane_7"/>
    <property type="match status" value="1"/>
</dbReference>
<dbReference type="PROSITE" id="PS50893">
    <property type="entry name" value="ABC_TRANSPORTER_2"/>
    <property type="match status" value="2"/>
</dbReference>
<evidence type="ECO:0000256" key="6">
    <source>
        <dbReference type="ARBA" id="ARBA00022840"/>
    </source>
</evidence>
<sequence>MSFGSFPSNNDGAAAYDGTGRRASLAHQAGSPIARTVSLGFRSPRDDDFAETEEYFTPQAERREEVVNLARNITRQSITREQTRNTLNRTTTNTNVERKDLFDYEPGSDLDPYSDNFDVQKWTRRLVQASGDRPHRTAGIAYRNLNVYGYGSDADYQKTVGNIFISGFQSLRDLATGRKRKVEILNDVDGVLDAGEMLVVLGPPGSGCTTLLKSIAGEMNGIYLGEQSELNYRGISPKQMHSQFRGEAIYTAEVDVHFPNLVVGDTLEFAARARAPRHPPLGLTHKEFARSTRDVMMSIFGISHTINTKVGNDFIRGVSGGERKRVSIAEAALAGAPLQCWDNSTRGLDAANAIEFVRNLRSGADHFGTTSVVAIYQAPQAAYDIFDKVSVLYEGEQIYFGPTTAAKQFFVDMGFFCPEQQTTPDFLTSLTAPNERRAREGFENKVPQTPREFANRWRESSTYAALQKQIKDFDTRYPLNGEHYDAFLASRREQQSKHIRPGSPYTLSYSGQITLCLRRGFQRLKADPSLTFTQLFGNMIMSLIISSIFYNLQPVTSSFYSRGALLFFAVLINAFGSALEILTLYAQRAIVEKHSQYAFYHPSAEAYASMITDMPYKILNCICFNLILYFMTNLRREPGPFFYFLFVSFIMTLTMSMLFRSIASLSRSLTQALAPAAVVILGIVIYAGFALPVPSMHGWSRWMNYLNPVAYGFESLMVNEFHGREYECDQFTPAGPGYPTSGLGVVCSTVGSVPGSSTVNGDAYINASYQYYHSHKWRNVGIIFGFMFGLLLVYLGATELISAARSKGEILIFPRGQVPKALKDGDEEAGAVKAGASRPQEGDAHDVADGIIQRQTSIFSWKDVVYDIKIKGEPRRILDHVDGWVKPGTLTALMGVSGAGKTTLLDVLATRVTMGVVTGEMLVDGFPRDVSFQRKTGYVQQQDLHLQTSTVREALRFSAVLRQPKSVPREEKYAYVEEVLKLLEMDAYANAVVGVPGEGLNVEQRKRLTIGVELVAKPALLLFLDEPTSGLDSQTSWNILQLLRKLTANGQAILCTIHQPSAMLFEQFDRLLFLAKGGRTVYYGEVGKQSSILIDYFERTGAPKCPKGVNPAEWMLSAIGAAPGSHSDIDWHEAWKASPERAAVREELARLKREGQSAGDKSKSATDKSAYSEFAAPFTVQLFEVLRRVFQQYWRTPSYIWAKIALSTISALYIGFSFYKAANSQQGLQNQLFSVFMMFTIFGQLVQQIMPNFVIQRSLYEVRERPSKTYSWIVFMLSNIIVEIPWSLLCGTLFFFCWYYPIGYYRNAVPTDAVHERGALMWLYTEVFMIFTSTFSTAVVAGIELAETAGNIANLMFSLCLVFCGVLVPGDGLPGFWKFMWRVSPFTYFVEGMLGTAVANTNVVCADIEFVHFEPQNGATCAEYMAPYISAAGGYLSNPEATADCSFCPISDTNTFLSAFQIKYSNRWRDWGFIWVYIIFNIGAAIGLYWLARVPKKSKQAQEKAEDVAPAPTASREVTKTDSHQKAGLYEPSNEKAGYNSYNNAGVNKAVDNSDSTVAGSDGSPVSEKPAALPTNNGVYQADHDITRVPSADIAAPVGGQTGAPVTGASHGAVAGVPGTWPNNTQ</sequence>
<dbReference type="PROSITE" id="PS00211">
    <property type="entry name" value="ABC_TRANSPORTER_1"/>
    <property type="match status" value="1"/>
</dbReference>
<keyword evidence="5" id="KW-0547">Nucleotide-binding</keyword>
<dbReference type="GO" id="GO:0016020">
    <property type="term" value="C:membrane"/>
    <property type="evidence" value="ECO:0007669"/>
    <property type="project" value="UniProtKB-SubCell"/>
</dbReference>
<comment type="catalytic activity">
    <reaction evidence="9">
        <text>itraconazole(in) + ATP + H2O = itraconazole(out) + ADP + phosphate + H(+)</text>
        <dbReference type="Rhea" id="RHEA:33503"/>
        <dbReference type="ChEBI" id="CHEBI:6076"/>
        <dbReference type="ChEBI" id="CHEBI:15377"/>
        <dbReference type="ChEBI" id="CHEBI:15378"/>
        <dbReference type="ChEBI" id="CHEBI:30616"/>
        <dbReference type="ChEBI" id="CHEBI:43474"/>
        <dbReference type="ChEBI" id="CHEBI:456216"/>
    </reaction>
    <physiologicalReaction direction="left-to-right" evidence="9">
        <dbReference type="Rhea" id="RHEA:33504"/>
    </physiologicalReaction>
</comment>
<feature type="transmembrane region" description="Helical" evidence="11">
    <location>
        <begin position="564"/>
        <end position="586"/>
    </location>
</feature>
<evidence type="ECO:0000256" key="8">
    <source>
        <dbReference type="ARBA" id="ARBA00023136"/>
    </source>
</evidence>
<feature type="transmembrane region" description="Helical" evidence="11">
    <location>
        <begin position="1270"/>
        <end position="1300"/>
    </location>
</feature>
<keyword evidence="8 11" id="KW-0472">Membrane</keyword>
<dbReference type="EMBL" id="QKWK01000001">
    <property type="protein sequence ID" value="TXT15780.1"/>
    <property type="molecule type" value="Genomic_DNA"/>
</dbReference>
<keyword evidence="14" id="KW-1185">Reference proteome</keyword>
<organism evidence="13 14">
    <name type="scientific">Vanrija humicola</name>
    <name type="common">Yeast</name>
    <name type="synonym">Cryptococcus humicola</name>
    <dbReference type="NCBI Taxonomy" id="5417"/>
    <lineage>
        <taxon>Eukaryota</taxon>
        <taxon>Fungi</taxon>
        <taxon>Dikarya</taxon>
        <taxon>Basidiomycota</taxon>
        <taxon>Agaricomycotina</taxon>
        <taxon>Tremellomycetes</taxon>
        <taxon>Trichosporonales</taxon>
        <taxon>Trichosporonaceae</taxon>
        <taxon>Vanrija</taxon>
    </lineage>
</organism>
<dbReference type="InterPro" id="IPR003439">
    <property type="entry name" value="ABC_transporter-like_ATP-bd"/>
</dbReference>
<dbReference type="FunFam" id="3.40.50.300:FF:000054">
    <property type="entry name" value="ABC multidrug transporter atrF"/>
    <property type="match status" value="1"/>
</dbReference>
<protein>
    <recommendedName>
        <fullName evidence="12">ABC transporter domain-containing protein</fullName>
    </recommendedName>
</protein>
<comment type="subcellular location">
    <subcellularLocation>
        <location evidence="1">Membrane</location>
        <topology evidence="1">Multi-pass membrane protein</topology>
    </subcellularLocation>
</comment>
<dbReference type="InterPro" id="IPR043926">
    <property type="entry name" value="ABCG_dom"/>
</dbReference>
<feature type="transmembrane region" description="Helical" evidence="11">
    <location>
        <begin position="606"/>
        <end position="629"/>
    </location>
</feature>
<dbReference type="Gene3D" id="3.40.50.300">
    <property type="entry name" value="P-loop containing nucleotide triphosphate hydrolases"/>
    <property type="match status" value="2"/>
</dbReference>
<gene>
    <name evidence="13" type="ORF">VHUM_00283</name>
</gene>
<name>A0A7D8Z4G1_VANHU</name>